<protein>
    <recommendedName>
        <fullName evidence="2">dATP/dGTP diphosphohydrolase N-terminal domain-containing protein</fullName>
    </recommendedName>
</protein>
<evidence type="ECO:0000313" key="3">
    <source>
        <dbReference type="EMBL" id="GJE78116.1"/>
    </source>
</evidence>
<evidence type="ECO:0000259" key="2">
    <source>
        <dbReference type="Pfam" id="PF18909"/>
    </source>
</evidence>
<gene>
    <name evidence="3" type="ORF">BGCPKDLD_4727</name>
</gene>
<evidence type="ECO:0000256" key="1">
    <source>
        <dbReference type="SAM" id="MobiDB-lite"/>
    </source>
</evidence>
<sequence length="158" mass="17923">MSENWVVNERPPKVEPEPGEALPAADGTERTEAPAVGLRFNSGKIRLSLVPSSLNRYAAYGLMYGAAKYDEHNWRKGFKWTEVYESMQRHLDAFREGEDLDDESGLPHLALAACNLSFLIEFYDKGSGKDDRFRYPWQVSGQQAPGRQLTFNQPPRKS</sequence>
<dbReference type="EMBL" id="BPRE01000020">
    <property type="protein sequence ID" value="GJE78116.1"/>
    <property type="molecule type" value="Genomic_DNA"/>
</dbReference>
<reference evidence="3" key="1">
    <citation type="journal article" date="2021" name="Front. Microbiol.">
        <title>Comprehensive Comparative Genomics and Phenotyping of Methylobacterium Species.</title>
        <authorList>
            <person name="Alessa O."/>
            <person name="Ogura Y."/>
            <person name="Fujitani Y."/>
            <person name="Takami H."/>
            <person name="Hayashi T."/>
            <person name="Sahin N."/>
            <person name="Tani A."/>
        </authorList>
    </citation>
    <scope>NUCLEOTIDE SEQUENCE</scope>
    <source>
        <strain evidence="3">DSM 14458</strain>
    </source>
</reference>
<dbReference type="Pfam" id="PF18909">
    <property type="entry name" value="dGTP_diPhyd_N"/>
    <property type="match status" value="1"/>
</dbReference>
<feature type="region of interest" description="Disordered" evidence="1">
    <location>
        <begin position="1"/>
        <end position="31"/>
    </location>
</feature>
<organism evidence="3 4">
    <name type="scientific">Methylorubrum suomiense</name>
    <dbReference type="NCBI Taxonomy" id="144191"/>
    <lineage>
        <taxon>Bacteria</taxon>
        <taxon>Pseudomonadati</taxon>
        <taxon>Pseudomonadota</taxon>
        <taxon>Alphaproteobacteria</taxon>
        <taxon>Hyphomicrobiales</taxon>
        <taxon>Methylobacteriaceae</taxon>
        <taxon>Methylorubrum</taxon>
    </lineage>
</organism>
<keyword evidence="4" id="KW-1185">Reference proteome</keyword>
<dbReference type="InterPro" id="IPR044038">
    <property type="entry name" value="dATP/dGTP_diPOhydrolase_N"/>
</dbReference>
<feature type="domain" description="dATP/dGTP diphosphohydrolase N-terminal" evidence="2">
    <location>
        <begin position="37"/>
        <end position="132"/>
    </location>
</feature>
<dbReference type="Proteomes" id="UP001055093">
    <property type="component" value="Unassembled WGS sequence"/>
</dbReference>
<accession>A0ABQ4V0J2</accession>
<proteinExistence type="predicted"/>
<dbReference type="RefSeq" id="WP_238308699.1">
    <property type="nucleotide sequence ID" value="NZ_BPRE01000020.1"/>
</dbReference>
<name>A0ABQ4V0J2_9HYPH</name>
<comment type="caution">
    <text evidence="3">The sequence shown here is derived from an EMBL/GenBank/DDBJ whole genome shotgun (WGS) entry which is preliminary data.</text>
</comment>
<evidence type="ECO:0000313" key="4">
    <source>
        <dbReference type="Proteomes" id="UP001055093"/>
    </source>
</evidence>
<reference evidence="3" key="2">
    <citation type="submission" date="2021-08" db="EMBL/GenBank/DDBJ databases">
        <authorList>
            <person name="Tani A."/>
            <person name="Ola A."/>
            <person name="Ogura Y."/>
            <person name="Katsura K."/>
            <person name="Hayashi T."/>
        </authorList>
    </citation>
    <scope>NUCLEOTIDE SEQUENCE</scope>
    <source>
        <strain evidence="3">DSM 14458</strain>
    </source>
</reference>